<dbReference type="InterPro" id="IPR001245">
    <property type="entry name" value="Ser-Thr/Tyr_kinase_cat_dom"/>
</dbReference>
<evidence type="ECO:0000256" key="2">
    <source>
        <dbReference type="ARBA" id="ARBA00004647"/>
    </source>
</evidence>
<keyword evidence="6" id="KW-0808">Transferase</keyword>
<evidence type="ECO:0000256" key="8">
    <source>
        <dbReference type="ARBA" id="ARBA00022777"/>
    </source>
</evidence>
<dbReference type="InterPro" id="IPR011009">
    <property type="entry name" value="Kinase-like_dom_sf"/>
</dbReference>
<dbReference type="GO" id="GO:0004674">
    <property type="term" value="F:protein serine/threonine kinase activity"/>
    <property type="evidence" value="ECO:0007669"/>
    <property type="project" value="UniProtKB-KW"/>
</dbReference>
<evidence type="ECO:0000256" key="6">
    <source>
        <dbReference type="ARBA" id="ARBA00022679"/>
    </source>
</evidence>
<dbReference type="SUPFAM" id="SSF49785">
    <property type="entry name" value="Galactose-binding domain-like"/>
    <property type="match status" value="1"/>
</dbReference>
<dbReference type="PROSITE" id="PS50011">
    <property type="entry name" value="PROTEIN_KINASE_DOM"/>
    <property type="match status" value="1"/>
</dbReference>
<keyword evidence="11" id="KW-0206">Cytoskeleton</keyword>
<name>A0A8J7KMX5_9ACTN</name>
<feature type="transmembrane region" description="Helical" evidence="13">
    <location>
        <begin position="311"/>
        <end position="332"/>
    </location>
</feature>
<evidence type="ECO:0000256" key="9">
    <source>
        <dbReference type="ARBA" id="ARBA00022840"/>
    </source>
</evidence>
<evidence type="ECO:0000256" key="13">
    <source>
        <dbReference type="SAM" id="Phobius"/>
    </source>
</evidence>
<dbReference type="PANTHER" id="PTHR43289:SF6">
    <property type="entry name" value="SERINE_THREONINE-PROTEIN KINASE NEKL-3"/>
    <property type="match status" value="1"/>
</dbReference>
<evidence type="ECO:0000256" key="4">
    <source>
        <dbReference type="ARBA" id="ARBA00012513"/>
    </source>
</evidence>
<evidence type="ECO:0000256" key="11">
    <source>
        <dbReference type="ARBA" id="ARBA00023212"/>
    </source>
</evidence>
<comment type="similarity">
    <text evidence="3">Belongs to the protein kinase superfamily. NEK Ser/Thr protein kinase family. NIMA subfamily.</text>
</comment>
<comment type="caution">
    <text evidence="15">The sequence shown here is derived from an EMBL/GenBank/DDBJ whole genome shotgun (WGS) entry which is preliminary data.</text>
</comment>
<dbReference type="InterPro" id="IPR000719">
    <property type="entry name" value="Prot_kinase_dom"/>
</dbReference>
<dbReference type="Gene3D" id="1.10.510.10">
    <property type="entry name" value="Transferase(Phosphotransferase) domain 1"/>
    <property type="match status" value="1"/>
</dbReference>
<keyword evidence="5 15" id="KW-0723">Serine/threonine-protein kinase</keyword>
<feature type="region of interest" description="Disordered" evidence="12">
    <location>
        <begin position="1"/>
        <end position="43"/>
    </location>
</feature>
<feature type="region of interest" description="Disordered" evidence="12">
    <location>
        <begin position="335"/>
        <end position="360"/>
    </location>
</feature>
<gene>
    <name evidence="15" type="ORF">IW245_005835</name>
</gene>
<dbReference type="Proteomes" id="UP000622552">
    <property type="component" value="Unassembled WGS sequence"/>
</dbReference>
<dbReference type="SUPFAM" id="SSF56112">
    <property type="entry name" value="Protein kinase-like (PK-like)"/>
    <property type="match status" value="1"/>
</dbReference>
<dbReference type="EMBL" id="JADOUF010000001">
    <property type="protein sequence ID" value="MBG6139641.1"/>
    <property type="molecule type" value="Genomic_DNA"/>
</dbReference>
<evidence type="ECO:0000256" key="5">
    <source>
        <dbReference type="ARBA" id="ARBA00022527"/>
    </source>
</evidence>
<evidence type="ECO:0000256" key="12">
    <source>
        <dbReference type="SAM" id="MobiDB-lite"/>
    </source>
</evidence>
<reference evidence="15" key="1">
    <citation type="submission" date="2020-11" db="EMBL/GenBank/DDBJ databases">
        <title>Sequencing the genomes of 1000 actinobacteria strains.</title>
        <authorList>
            <person name="Klenk H.-P."/>
        </authorList>
    </citation>
    <scope>NUCLEOTIDE SEQUENCE</scope>
    <source>
        <strain evidence="15">DSM 45356</strain>
    </source>
</reference>
<dbReference type="AlphaFoldDB" id="A0A8J7KMX5"/>
<keyword evidence="8 15" id="KW-0418">Kinase</keyword>
<comment type="subcellular location">
    <subcellularLocation>
        <location evidence="1">Cytoplasm</location>
        <location evidence="1">Cytoskeleton</location>
        <location evidence="1">Microtubule organizing center</location>
        <location evidence="1">Centrosome</location>
    </subcellularLocation>
    <subcellularLocation>
        <location evidence="2">Cytoplasm</location>
        <location evidence="2">Cytoskeleton</location>
        <location evidence="2">Spindle pole</location>
    </subcellularLocation>
</comment>
<evidence type="ECO:0000256" key="7">
    <source>
        <dbReference type="ARBA" id="ARBA00022741"/>
    </source>
</evidence>
<dbReference type="CDD" id="cd13973">
    <property type="entry name" value="PK_MviN-like"/>
    <property type="match status" value="1"/>
</dbReference>
<evidence type="ECO:0000259" key="14">
    <source>
        <dbReference type="PROSITE" id="PS50011"/>
    </source>
</evidence>
<feature type="compositionally biased region" description="Basic and acidic residues" evidence="12">
    <location>
        <begin position="1"/>
        <end position="11"/>
    </location>
</feature>
<keyword evidence="10" id="KW-0675">Receptor</keyword>
<feature type="domain" description="Protein kinase" evidence="14">
    <location>
        <begin position="50"/>
        <end position="319"/>
    </location>
</feature>
<evidence type="ECO:0000313" key="15">
    <source>
        <dbReference type="EMBL" id="MBG6139641.1"/>
    </source>
</evidence>
<keyword evidence="9" id="KW-0067">ATP-binding</keyword>
<keyword evidence="16" id="KW-1185">Reference proteome</keyword>
<protein>
    <recommendedName>
        <fullName evidence="4">non-specific serine/threonine protein kinase</fullName>
        <ecNumber evidence="4">2.7.11.1</ecNumber>
    </recommendedName>
</protein>
<dbReference type="Pfam" id="PF07714">
    <property type="entry name" value="PK_Tyr_Ser-Thr"/>
    <property type="match status" value="1"/>
</dbReference>
<dbReference type="Gene3D" id="3.30.200.20">
    <property type="entry name" value="Phosphorylase Kinase, domain 1"/>
    <property type="match status" value="1"/>
</dbReference>
<dbReference type="PANTHER" id="PTHR43289">
    <property type="entry name" value="MITOGEN-ACTIVATED PROTEIN KINASE KINASE KINASE 20-RELATED"/>
    <property type="match status" value="1"/>
</dbReference>
<dbReference type="SMART" id="SM00220">
    <property type="entry name" value="S_TKc"/>
    <property type="match status" value="1"/>
</dbReference>
<evidence type="ECO:0000256" key="3">
    <source>
        <dbReference type="ARBA" id="ARBA00010886"/>
    </source>
</evidence>
<evidence type="ECO:0000256" key="10">
    <source>
        <dbReference type="ARBA" id="ARBA00023170"/>
    </source>
</evidence>
<evidence type="ECO:0000313" key="16">
    <source>
        <dbReference type="Proteomes" id="UP000622552"/>
    </source>
</evidence>
<dbReference type="GO" id="GO:0000922">
    <property type="term" value="C:spindle pole"/>
    <property type="evidence" value="ECO:0007669"/>
    <property type="project" value="UniProtKB-SubCell"/>
</dbReference>
<dbReference type="InterPro" id="IPR008979">
    <property type="entry name" value="Galactose-bd-like_sf"/>
</dbReference>
<sequence length="515" mass="54383">MTKVDEGHESSSSDSTGALTVDPETTESQPAPTEHSKQGSEVGEVLADRYRLEEHINDDPAGRQVWRGTDVILRRPVAMVLRHPGGDAALEMLQAAVTASRVVHPNLAGVYDAVDEGDRAYVVREWVEGQSLRQILLESPLEPRRAALVTHAIADACAAVHETGVAHGNVHPGTVLIGDEGRVVLADARVTDATSQEADVRAIGAVLYSALTGHWPHEIEGSKALPNALRVDGGKIASPRQIRAGVPADLDELCMLLLDPEGTAPTAAEVAADLSRFGPAPLDSLLGPDTPVRLPRATPAAAHSRRMRIRWALAIAGFLIVALTGVLVAVTLPASDSKGTDKATPGTSPGHPGPSAAPSPLALTAGQVRIVAPSGDRDDELTGAEKVLDGSLTTGWQTQQYWDHPEFGKIKPGMGLLINLGSSSNVVNVEVQFDRPGATVELKSGTEDPGNTSQGDTKILSSYTTVEGPVDNVGTRKVFNVGAKVQYLLIWITKLPAVSEGRYQVGIQEVTVRVQ</sequence>
<keyword evidence="13" id="KW-0472">Membrane</keyword>
<dbReference type="RefSeq" id="WP_233472849.1">
    <property type="nucleotide sequence ID" value="NZ_BONS01000006.1"/>
</dbReference>
<evidence type="ECO:0000256" key="1">
    <source>
        <dbReference type="ARBA" id="ARBA00004300"/>
    </source>
</evidence>
<proteinExistence type="inferred from homology"/>
<dbReference type="GO" id="GO:0005813">
    <property type="term" value="C:centrosome"/>
    <property type="evidence" value="ECO:0007669"/>
    <property type="project" value="UniProtKB-SubCell"/>
</dbReference>
<keyword evidence="13" id="KW-1133">Transmembrane helix</keyword>
<keyword evidence="11" id="KW-0963">Cytoplasm</keyword>
<keyword evidence="7" id="KW-0547">Nucleotide-binding</keyword>
<dbReference type="EC" id="2.7.11.1" evidence="4"/>
<accession>A0A8J7KMX5</accession>
<organism evidence="15 16">
    <name type="scientific">Longispora fulva</name>
    <dbReference type="NCBI Taxonomy" id="619741"/>
    <lineage>
        <taxon>Bacteria</taxon>
        <taxon>Bacillati</taxon>
        <taxon>Actinomycetota</taxon>
        <taxon>Actinomycetes</taxon>
        <taxon>Micromonosporales</taxon>
        <taxon>Micromonosporaceae</taxon>
        <taxon>Longispora</taxon>
    </lineage>
</organism>
<keyword evidence="13" id="KW-0812">Transmembrane</keyword>
<dbReference type="GO" id="GO:0005524">
    <property type="term" value="F:ATP binding"/>
    <property type="evidence" value="ECO:0007669"/>
    <property type="project" value="UniProtKB-KW"/>
</dbReference>